<comment type="similarity">
    <text evidence="1 4 6">Belongs to the IF-3 family.</text>
</comment>
<comment type="subunit">
    <text evidence="4 6">Monomer.</text>
</comment>
<dbReference type="PANTHER" id="PTHR10938:SF0">
    <property type="entry name" value="TRANSLATION INITIATION FACTOR IF-3, MITOCHONDRIAL"/>
    <property type="match status" value="1"/>
</dbReference>
<evidence type="ECO:0000313" key="10">
    <source>
        <dbReference type="Proteomes" id="UP000644115"/>
    </source>
</evidence>
<evidence type="ECO:0000259" key="8">
    <source>
        <dbReference type="Pfam" id="PF05198"/>
    </source>
</evidence>
<evidence type="ECO:0000259" key="7">
    <source>
        <dbReference type="Pfam" id="PF00707"/>
    </source>
</evidence>
<dbReference type="InterPro" id="IPR019815">
    <property type="entry name" value="Translation_initiation_fac_3_C"/>
</dbReference>
<feature type="domain" description="Translation initiation factor 3 N-terminal" evidence="8">
    <location>
        <begin position="30"/>
        <end position="99"/>
    </location>
</feature>
<evidence type="ECO:0000256" key="6">
    <source>
        <dbReference type="RuleBase" id="RU000646"/>
    </source>
</evidence>
<dbReference type="HAMAP" id="MF_00080">
    <property type="entry name" value="IF_3"/>
    <property type="match status" value="1"/>
</dbReference>
<organism evidence="9 10">
    <name type="scientific">Lentihominibacter faecis</name>
    <dbReference type="NCBI Taxonomy" id="2764712"/>
    <lineage>
        <taxon>Bacteria</taxon>
        <taxon>Bacillati</taxon>
        <taxon>Bacillota</taxon>
        <taxon>Clostridia</taxon>
        <taxon>Peptostreptococcales</taxon>
        <taxon>Anaerovoracaceae</taxon>
        <taxon>Lentihominibacter</taxon>
    </lineage>
</organism>
<dbReference type="InterPro" id="IPR036788">
    <property type="entry name" value="T_IF-3_C_sf"/>
</dbReference>
<feature type="domain" description="Translation initiation factor 3 C-terminal" evidence="7">
    <location>
        <begin position="106"/>
        <end position="191"/>
    </location>
</feature>
<gene>
    <name evidence="4" type="primary">infC</name>
    <name evidence="9" type="ORF">H8876_08690</name>
</gene>
<dbReference type="SUPFAM" id="SSF54364">
    <property type="entry name" value="Translation initiation factor IF3, N-terminal domain"/>
    <property type="match status" value="1"/>
</dbReference>
<evidence type="ECO:0000313" key="9">
    <source>
        <dbReference type="EMBL" id="MBC6000074.1"/>
    </source>
</evidence>
<comment type="subcellular location">
    <subcellularLocation>
        <location evidence="4 6">Cytoplasm</location>
    </subcellularLocation>
</comment>
<keyword evidence="3 4" id="KW-0648">Protein biosynthesis</keyword>
<keyword evidence="10" id="KW-1185">Reference proteome</keyword>
<evidence type="ECO:0000256" key="2">
    <source>
        <dbReference type="ARBA" id="ARBA00022540"/>
    </source>
</evidence>
<dbReference type="Gene3D" id="3.30.110.10">
    <property type="entry name" value="Translation initiation factor 3 (IF-3), C-terminal domain"/>
    <property type="match status" value="1"/>
</dbReference>
<dbReference type="InterPro" id="IPR036787">
    <property type="entry name" value="T_IF-3_N_sf"/>
</dbReference>
<dbReference type="InterPro" id="IPR001288">
    <property type="entry name" value="Translation_initiation_fac_3"/>
</dbReference>
<dbReference type="FunFam" id="3.30.110.10:FF:000001">
    <property type="entry name" value="Translation initiation factor IF-3"/>
    <property type="match status" value="1"/>
</dbReference>
<dbReference type="SUPFAM" id="SSF55200">
    <property type="entry name" value="Translation initiation factor IF3, C-terminal domain"/>
    <property type="match status" value="1"/>
</dbReference>
<dbReference type="Pfam" id="PF05198">
    <property type="entry name" value="IF3_N"/>
    <property type="match status" value="1"/>
</dbReference>
<dbReference type="GO" id="GO:0043022">
    <property type="term" value="F:ribosome binding"/>
    <property type="evidence" value="ECO:0007669"/>
    <property type="project" value="UniProtKB-ARBA"/>
</dbReference>
<dbReference type="InterPro" id="IPR019813">
    <property type="entry name" value="Translation_initiation_fac3_CS"/>
</dbReference>
<dbReference type="Gene3D" id="3.10.20.80">
    <property type="entry name" value="Translation initiation factor 3 (IF-3), N-terminal domain"/>
    <property type="match status" value="1"/>
</dbReference>
<comment type="function">
    <text evidence="4 6">IF-3 binds to the 30S ribosomal subunit and shifts the equilibrium between 70S ribosomes and their 50S and 30S subunits in favor of the free subunits, thus enhancing the availability of 30S subunits on which protein synthesis initiation begins.</text>
</comment>
<sequence length="194" mass="22406">MKCVSVQRRIVESAFYYFWRCKEISREAMINEEIRAKELRVIAADGTQLGIMSREEALALSEEKRLDLVCISPKANPPVCKILDYGKYKYELQKKEKEAKKKQKTTQVKEIRLSTFIEDHDIMVKAKTGAKFLKDGDKLKVSLRFRGREKDYVARGMEVMNKFAEAVSEVGDIDKKPNFEGRSLTMILTPKSDK</sequence>
<dbReference type="PANTHER" id="PTHR10938">
    <property type="entry name" value="TRANSLATION INITIATION FACTOR IF-3"/>
    <property type="match status" value="1"/>
</dbReference>
<reference evidence="9" key="1">
    <citation type="submission" date="2020-08" db="EMBL/GenBank/DDBJ databases">
        <authorList>
            <person name="Liu C."/>
            <person name="Sun Q."/>
        </authorList>
    </citation>
    <scope>NUCLEOTIDE SEQUENCE</scope>
    <source>
        <strain evidence="9">BX16</strain>
    </source>
</reference>
<dbReference type="FunFam" id="3.10.20.80:FF:000001">
    <property type="entry name" value="Translation initiation factor IF-3"/>
    <property type="match status" value="1"/>
</dbReference>
<dbReference type="InterPro" id="IPR019814">
    <property type="entry name" value="Translation_initiation_fac_3_N"/>
</dbReference>
<name>A0A923NEW1_9FIRM</name>
<keyword evidence="2 4" id="KW-0396">Initiation factor</keyword>
<dbReference type="AlphaFoldDB" id="A0A923NEW1"/>
<dbReference type="NCBIfam" id="TIGR00168">
    <property type="entry name" value="infC"/>
    <property type="match status" value="1"/>
</dbReference>
<dbReference type="GO" id="GO:0003743">
    <property type="term" value="F:translation initiation factor activity"/>
    <property type="evidence" value="ECO:0007669"/>
    <property type="project" value="UniProtKB-UniRule"/>
</dbReference>
<dbReference type="PROSITE" id="PS00938">
    <property type="entry name" value="IF3"/>
    <property type="match status" value="1"/>
</dbReference>
<dbReference type="GO" id="GO:0032790">
    <property type="term" value="P:ribosome disassembly"/>
    <property type="evidence" value="ECO:0007669"/>
    <property type="project" value="TreeGrafter"/>
</dbReference>
<dbReference type="EMBL" id="JACRWC010000107">
    <property type="protein sequence ID" value="MBC6000074.1"/>
    <property type="molecule type" value="Genomic_DNA"/>
</dbReference>
<accession>A0A923NEW1</accession>
<evidence type="ECO:0000256" key="5">
    <source>
        <dbReference type="NCBIfam" id="TIGR00168"/>
    </source>
</evidence>
<evidence type="ECO:0000256" key="4">
    <source>
        <dbReference type="HAMAP-Rule" id="MF_00080"/>
    </source>
</evidence>
<dbReference type="Pfam" id="PF00707">
    <property type="entry name" value="IF3_C"/>
    <property type="match status" value="1"/>
</dbReference>
<dbReference type="Proteomes" id="UP000644115">
    <property type="component" value="Unassembled WGS sequence"/>
</dbReference>
<comment type="caution">
    <text evidence="9">The sequence shown here is derived from an EMBL/GenBank/DDBJ whole genome shotgun (WGS) entry which is preliminary data.</text>
</comment>
<dbReference type="GO" id="GO:0016020">
    <property type="term" value="C:membrane"/>
    <property type="evidence" value="ECO:0007669"/>
    <property type="project" value="TreeGrafter"/>
</dbReference>
<evidence type="ECO:0000256" key="1">
    <source>
        <dbReference type="ARBA" id="ARBA00005439"/>
    </source>
</evidence>
<protein>
    <recommendedName>
        <fullName evidence="4 5">Translation initiation factor IF-3</fullName>
    </recommendedName>
</protein>
<proteinExistence type="inferred from homology"/>
<dbReference type="GO" id="GO:0005829">
    <property type="term" value="C:cytosol"/>
    <property type="evidence" value="ECO:0007669"/>
    <property type="project" value="TreeGrafter"/>
</dbReference>
<keyword evidence="4" id="KW-0963">Cytoplasm</keyword>
<evidence type="ECO:0000256" key="3">
    <source>
        <dbReference type="ARBA" id="ARBA00022917"/>
    </source>
</evidence>